<dbReference type="EMBL" id="AZIL01000356">
    <property type="protein sequence ID" value="EWM27942.1"/>
    <property type="molecule type" value="Genomic_DNA"/>
</dbReference>
<feature type="domain" description="MIR" evidence="3">
    <location>
        <begin position="57"/>
        <end position="111"/>
    </location>
</feature>
<dbReference type="CDD" id="cd23279">
    <property type="entry name" value="beta-trefoil_MIR_SDF2-like"/>
    <property type="match status" value="1"/>
</dbReference>
<dbReference type="Gene3D" id="2.80.10.50">
    <property type="match status" value="1"/>
</dbReference>
<feature type="domain" description="MIR" evidence="3">
    <location>
        <begin position="120"/>
        <end position="175"/>
    </location>
</feature>
<dbReference type="PANTHER" id="PTHR46809:SF2">
    <property type="entry name" value="GH21273P"/>
    <property type="match status" value="1"/>
</dbReference>
<reference evidence="4 5" key="1">
    <citation type="journal article" date="2014" name="Mol. Plant">
        <title>Chromosome Scale Genome Assembly and Transcriptome Profiling of Nannochloropsis gaditana in Nitrogen Depletion.</title>
        <authorList>
            <person name="Corteggiani Carpinelli E."/>
            <person name="Telatin A."/>
            <person name="Vitulo N."/>
            <person name="Forcato C."/>
            <person name="D'Angelo M."/>
            <person name="Schiavon R."/>
            <person name="Vezzi A."/>
            <person name="Giacometti G.M."/>
            <person name="Morosinotto T."/>
            <person name="Valle G."/>
        </authorList>
    </citation>
    <scope>NUCLEOTIDE SEQUENCE [LARGE SCALE GENOMIC DNA]</scope>
    <source>
        <strain evidence="4 5">B-31</strain>
    </source>
</reference>
<organism evidence="4 5">
    <name type="scientific">Nannochloropsis gaditana</name>
    <dbReference type="NCBI Taxonomy" id="72520"/>
    <lineage>
        <taxon>Eukaryota</taxon>
        <taxon>Sar</taxon>
        <taxon>Stramenopiles</taxon>
        <taxon>Ochrophyta</taxon>
        <taxon>Eustigmatophyceae</taxon>
        <taxon>Eustigmatales</taxon>
        <taxon>Monodopsidaceae</taxon>
        <taxon>Nannochloropsis</taxon>
    </lineage>
</organism>
<dbReference type="SUPFAM" id="SSF82109">
    <property type="entry name" value="MIR domain"/>
    <property type="match status" value="1"/>
</dbReference>
<dbReference type="AlphaFoldDB" id="W7TPI9"/>
<evidence type="ECO:0000259" key="3">
    <source>
        <dbReference type="PROSITE" id="PS50919"/>
    </source>
</evidence>
<comment type="caution">
    <text evidence="4">The sequence shown here is derived from an EMBL/GenBank/DDBJ whole genome shotgun (WGS) entry which is preliminary data.</text>
</comment>
<dbReference type="Pfam" id="PF02815">
    <property type="entry name" value="MIR"/>
    <property type="match status" value="1"/>
</dbReference>
<evidence type="ECO:0000256" key="1">
    <source>
        <dbReference type="ARBA" id="ARBA00022729"/>
    </source>
</evidence>
<dbReference type="InterPro" id="IPR036300">
    <property type="entry name" value="MIR_dom_sf"/>
</dbReference>
<dbReference type="OrthoDB" id="5588846at2759"/>
<feature type="domain" description="MIR" evidence="3">
    <location>
        <begin position="179"/>
        <end position="240"/>
    </location>
</feature>
<dbReference type="SMART" id="SM00472">
    <property type="entry name" value="MIR"/>
    <property type="match status" value="3"/>
</dbReference>
<dbReference type="PROSITE" id="PS50919">
    <property type="entry name" value="MIR"/>
    <property type="match status" value="3"/>
</dbReference>
<dbReference type="PANTHER" id="PTHR46809">
    <property type="entry name" value="STROMAL CELL-DERIVED FACTOR 2-LIKE PROTEIN"/>
    <property type="match status" value="1"/>
</dbReference>
<evidence type="ECO:0000313" key="4">
    <source>
        <dbReference type="EMBL" id="EWM27942.1"/>
    </source>
</evidence>
<keyword evidence="1" id="KW-0732">Signal</keyword>
<keyword evidence="5" id="KW-1185">Reference proteome</keyword>
<dbReference type="InterPro" id="IPR016093">
    <property type="entry name" value="MIR_motif"/>
</dbReference>
<accession>W7TPI9</accession>
<evidence type="ECO:0000313" key="5">
    <source>
        <dbReference type="Proteomes" id="UP000019335"/>
    </source>
</evidence>
<name>W7TPI9_9STRA</name>
<protein>
    <submittedName>
        <fullName evidence="4">Cell-derived factor 2 like protein</fullName>
    </submittedName>
</protein>
<sequence length="256" mass="28210">MMAFLKHLEAGSNPNSKFHRQRSNTPATSEMRRNMMLSTAAGWLLLTLVTPVLSLEDDIMTFGSVVKLQHVPSKYFLHSHQISWGSGSGQQSVTAHGSADDRGGLWVVAEGDNDPFKEGGSPVACGTAIRLGHMETSKNLHSHFFSSPLSNQQEVSCFGDGGRGDSGDNWEVVCMAPGAKFWRRGDEVRFKHKDTGRFLQTEAKHRFTQKNCPNCPIVGQQEVFCHQTGGAETVWKAVQGIFIHPRSDEDSGHDEL</sequence>
<proteinExistence type="predicted"/>
<dbReference type="Proteomes" id="UP000019335">
    <property type="component" value="Chromosome 5"/>
</dbReference>
<keyword evidence="2" id="KW-0677">Repeat</keyword>
<gene>
    <name evidence="4" type="ORF">Naga_100008g80</name>
</gene>
<evidence type="ECO:0000256" key="2">
    <source>
        <dbReference type="ARBA" id="ARBA00022737"/>
    </source>
</evidence>